<dbReference type="PANTHER" id="PTHR23416">
    <property type="entry name" value="SIALIC ACID SYNTHASE-RELATED"/>
    <property type="match status" value="1"/>
</dbReference>
<keyword evidence="2" id="KW-1185">Reference proteome</keyword>
<accession>A0A1D8UT17</accession>
<dbReference type="OrthoDB" id="9815592at2"/>
<dbReference type="Proteomes" id="UP000179145">
    <property type="component" value="Chromosome"/>
</dbReference>
<proteinExistence type="predicted"/>
<evidence type="ECO:0000313" key="2">
    <source>
        <dbReference type="Proteomes" id="UP000179145"/>
    </source>
</evidence>
<dbReference type="CDD" id="cd04647">
    <property type="entry name" value="LbH_MAT_like"/>
    <property type="match status" value="1"/>
</dbReference>
<dbReference type="GO" id="GO:0016740">
    <property type="term" value="F:transferase activity"/>
    <property type="evidence" value="ECO:0007669"/>
    <property type="project" value="InterPro"/>
</dbReference>
<dbReference type="InterPro" id="IPR011004">
    <property type="entry name" value="Trimer_LpxA-like_sf"/>
</dbReference>
<reference evidence="1 2" key="1">
    <citation type="journal article" date="2016" name="Microb. Cell Fact.">
        <title>Dissection of exopolysaccharide biosynthesis in Kozakia baliensis.</title>
        <authorList>
            <person name="Brandt J.U."/>
            <person name="Jakob F."/>
            <person name="Behr J."/>
            <person name="Geissler A.J."/>
            <person name="Vogel R.F."/>
        </authorList>
    </citation>
    <scope>NUCLEOTIDE SEQUENCE [LARGE SCALE GENOMIC DNA]</scope>
    <source>
        <strain evidence="1 2">DSM 14400</strain>
    </source>
</reference>
<name>A0A1D8UT17_9PROT</name>
<dbReference type="SUPFAM" id="SSF51161">
    <property type="entry name" value="Trimeric LpxA-like enzymes"/>
    <property type="match status" value="1"/>
</dbReference>
<dbReference type="InterPro" id="IPR051159">
    <property type="entry name" value="Hexapeptide_acetyltransf"/>
</dbReference>
<dbReference type="RefSeq" id="WP_070402525.1">
    <property type="nucleotide sequence ID" value="NZ_BJVW01000017.1"/>
</dbReference>
<dbReference type="InterPro" id="IPR018357">
    <property type="entry name" value="Hexapep_transf_CS"/>
</dbReference>
<dbReference type="STRING" id="153496.A0U89_06305"/>
<dbReference type="Gene3D" id="2.160.10.10">
    <property type="entry name" value="Hexapeptide repeat proteins"/>
    <property type="match status" value="1"/>
</dbReference>
<dbReference type="AlphaFoldDB" id="A0A1D8UT17"/>
<sequence>MIPKLFRFAYYFSRHDNCPWEFNKNASNFRKTFQKKYQNLLRGIEGIKIAQGGYIAFGSKLYPGDIDIGEANNVSSGAILRGKVHTGANVRFGVNCHIAGPVTVGSDTMIGNSVSVFGFNHGTDTGSNMSEQPLVSKGIHIGDDCWIGANATILDGVVIGDHSIVAAGAVVTKSIPPWSIVGGVPARVLRDRRFANNLELLSA</sequence>
<dbReference type="Pfam" id="PF14602">
    <property type="entry name" value="Hexapep_2"/>
    <property type="match status" value="1"/>
</dbReference>
<protein>
    <submittedName>
        <fullName evidence="1">Uncharacterized protein</fullName>
    </submittedName>
</protein>
<dbReference type="PROSITE" id="PS00101">
    <property type="entry name" value="HEXAPEP_TRANSFERASES"/>
    <property type="match status" value="1"/>
</dbReference>
<organism evidence="1 2">
    <name type="scientific">Kozakia baliensis</name>
    <dbReference type="NCBI Taxonomy" id="153496"/>
    <lineage>
        <taxon>Bacteria</taxon>
        <taxon>Pseudomonadati</taxon>
        <taxon>Pseudomonadota</taxon>
        <taxon>Alphaproteobacteria</taxon>
        <taxon>Acetobacterales</taxon>
        <taxon>Acetobacteraceae</taxon>
        <taxon>Kozakia</taxon>
    </lineage>
</organism>
<gene>
    <name evidence="1" type="ORF">A0U89_06305</name>
</gene>
<dbReference type="InterPro" id="IPR001451">
    <property type="entry name" value="Hexapep"/>
</dbReference>
<dbReference type="EMBL" id="CP014674">
    <property type="protein sequence ID" value="AOX16804.1"/>
    <property type="molecule type" value="Genomic_DNA"/>
</dbReference>
<dbReference type="KEGG" id="kba:A0U89_06305"/>
<evidence type="ECO:0000313" key="1">
    <source>
        <dbReference type="EMBL" id="AOX16804.1"/>
    </source>
</evidence>
<dbReference type="Pfam" id="PF00132">
    <property type="entry name" value="Hexapep"/>
    <property type="match status" value="1"/>
</dbReference>